<evidence type="ECO:0000313" key="1">
    <source>
        <dbReference type="EMBL" id="KAG8064494.1"/>
    </source>
</evidence>
<dbReference type="AlphaFoldDB" id="A0A8J5SY49"/>
<organism evidence="1 2">
    <name type="scientific">Zizania palustris</name>
    <name type="common">Northern wild rice</name>
    <dbReference type="NCBI Taxonomy" id="103762"/>
    <lineage>
        <taxon>Eukaryota</taxon>
        <taxon>Viridiplantae</taxon>
        <taxon>Streptophyta</taxon>
        <taxon>Embryophyta</taxon>
        <taxon>Tracheophyta</taxon>
        <taxon>Spermatophyta</taxon>
        <taxon>Magnoliopsida</taxon>
        <taxon>Liliopsida</taxon>
        <taxon>Poales</taxon>
        <taxon>Poaceae</taxon>
        <taxon>BOP clade</taxon>
        <taxon>Oryzoideae</taxon>
        <taxon>Oryzeae</taxon>
        <taxon>Zizaniinae</taxon>
        <taxon>Zizania</taxon>
    </lineage>
</organism>
<sequence length="186" mass="20009">MTKLFGWPNLSPRWPNVASQLEWLFLVGPTLAGPFPLSRATFPFTFSTATVRSLLLWSLLLGPPLGLPTPLGSPQLGSSSLGSPLSSTSPPQLWSLLLGPPLGSPPLGSPHRWRSACVSWQNCGVARSGQGNVSSPRWCCCADAWVLSWVAEVTLVSGMEWAIWELMATDMNHTQLKSTSLGKANV</sequence>
<name>A0A8J5SY49_ZIZPA</name>
<keyword evidence="2" id="KW-1185">Reference proteome</keyword>
<protein>
    <submittedName>
        <fullName evidence="1">Uncharacterized protein</fullName>
    </submittedName>
</protein>
<reference evidence="1" key="2">
    <citation type="submission" date="2021-02" db="EMBL/GenBank/DDBJ databases">
        <authorList>
            <person name="Kimball J.A."/>
            <person name="Haas M.W."/>
            <person name="Macchietto M."/>
            <person name="Kono T."/>
            <person name="Duquette J."/>
            <person name="Shao M."/>
        </authorList>
    </citation>
    <scope>NUCLEOTIDE SEQUENCE</scope>
    <source>
        <tissue evidence="1">Fresh leaf tissue</tissue>
    </source>
</reference>
<reference evidence="1" key="1">
    <citation type="journal article" date="2021" name="bioRxiv">
        <title>Whole Genome Assembly and Annotation of Northern Wild Rice, Zizania palustris L., Supports a Whole Genome Duplication in the Zizania Genus.</title>
        <authorList>
            <person name="Haas M."/>
            <person name="Kono T."/>
            <person name="Macchietto M."/>
            <person name="Millas R."/>
            <person name="McGilp L."/>
            <person name="Shao M."/>
            <person name="Duquette J."/>
            <person name="Hirsch C.N."/>
            <person name="Kimball J."/>
        </authorList>
    </citation>
    <scope>NUCLEOTIDE SEQUENCE</scope>
    <source>
        <tissue evidence="1">Fresh leaf tissue</tissue>
    </source>
</reference>
<evidence type="ECO:0000313" key="2">
    <source>
        <dbReference type="Proteomes" id="UP000729402"/>
    </source>
</evidence>
<accession>A0A8J5SY49</accession>
<dbReference type="Proteomes" id="UP000729402">
    <property type="component" value="Unassembled WGS sequence"/>
</dbReference>
<gene>
    <name evidence="1" type="ORF">GUJ93_ZPchr0004g38293</name>
</gene>
<comment type="caution">
    <text evidence="1">The sequence shown here is derived from an EMBL/GenBank/DDBJ whole genome shotgun (WGS) entry which is preliminary data.</text>
</comment>
<proteinExistence type="predicted"/>
<dbReference type="EMBL" id="JAAALK010000285">
    <property type="protein sequence ID" value="KAG8064494.1"/>
    <property type="molecule type" value="Genomic_DNA"/>
</dbReference>